<keyword evidence="4 9" id="KW-0805">Transcription regulation</keyword>
<keyword evidence="1 9" id="KW-0479">Metal-binding</keyword>
<dbReference type="EMBL" id="PNBA02000007">
    <property type="protein sequence ID" value="KAG6419095.1"/>
    <property type="molecule type" value="Genomic_DNA"/>
</dbReference>
<evidence type="ECO:0000256" key="3">
    <source>
        <dbReference type="ARBA" id="ARBA00022833"/>
    </source>
</evidence>
<reference evidence="12" key="1">
    <citation type="submission" date="2018-01" db="EMBL/GenBank/DDBJ databases">
        <authorList>
            <person name="Mao J.F."/>
        </authorList>
    </citation>
    <scope>NUCLEOTIDE SEQUENCE</scope>
    <source>
        <strain evidence="12">Huo1</strain>
        <tissue evidence="12">Leaf</tissue>
    </source>
</reference>
<feature type="region of interest" description="Disordered" evidence="10">
    <location>
        <begin position="88"/>
        <end position="107"/>
    </location>
</feature>
<name>A0A8X8XS55_SALSN</name>
<dbReference type="GO" id="GO:0005634">
    <property type="term" value="C:nucleus"/>
    <property type="evidence" value="ECO:0007669"/>
    <property type="project" value="UniProtKB-SubCell"/>
</dbReference>
<dbReference type="PANTHER" id="PTHR31992">
    <property type="entry name" value="DOF ZINC FINGER PROTEIN DOF1.4-RELATED"/>
    <property type="match status" value="1"/>
</dbReference>
<evidence type="ECO:0000256" key="5">
    <source>
        <dbReference type="ARBA" id="ARBA00023125"/>
    </source>
</evidence>
<organism evidence="12">
    <name type="scientific">Salvia splendens</name>
    <name type="common">Scarlet sage</name>
    <dbReference type="NCBI Taxonomy" id="180675"/>
    <lineage>
        <taxon>Eukaryota</taxon>
        <taxon>Viridiplantae</taxon>
        <taxon>Streptophyta</taxon>
        <taxon>Embryophyta</taxon>
        <taxon>Tracheophyta</taxon>
        <taxon>Spermatophyta</taxon>
        <taxon>Magnoliopsida</taxon>
        <taxon>eudicotyledons</taxon>
        <taxon>Gunneridae</taxon>
        <taxon>Pentapetalae</taxon>
        <taxon>asterids</taxon>
        <taxon>lamiids</taxon>
        <taxon>Lamiales</taxon>
        <taxon>Lamiaceae</taxon>
        <taxon>Nepetoideae</taxon>
        <taxon>Mentheae</taxon>
        <taxon>Salviinae</taxon>
        <taxon>Salvia</taxon>
        <taxon>Salvia subgen. Calosphace</taxon>
        <taxon>core Calosphace</taxon>
    </lineage>
</organism>
<feature type="compositionally biased region" description="Low complexity" evidence="10">
    <location>
        <begin position="97"/>
        <end position="107"/>
    </location>
</feature>
<proteinExistence type="predicted"/>
<dbReference type="PROSITE" id="PS01361">
    <property type="entry name" value="ZF_DOF_1"/>
    <property type="match status" value="1"/>
</dbReference>
<dbReference type="OrthoDB" id="1927254at2759"/>
<sequence length="240" mass="26363">MGLSSKQVSGDQTLDWGQTFLQSAAAETSKPPPQAEALKCPRCASTNTKFCYYNNYNKSQPRHFCKSCKRHWTKGGTLRNILVGAARKNKRPRVSKPAKSPPAAAAVSTGQKNMSNILYHALIGRSSSSSPLLLHETTSSNSKGIDKIPPPFSSAQIIPTSEFQFSSLSSFDTNNAFDHHFAGNLESMEESTIISVNAQGGAWEMDLPNYWSWNDIDALTSADLSLSWDDDEEDKPFIKP</sequence>
<comment type="subcellular location">
    <subcellularLocation>
        <location evidence="8 9">Nucleus</location>
    </subcellularLocation>
</comment>
<keyword evidence="13" id="KW-1185">Reference proteome</keyword>
<keyword evidence="2 8" id="KW-0863">Zinc-finger</keyword>
<gene>
    <name evidence="12" type="ORF">SASPL_121304</name>
</gene>
<dbReference type="InterPro" id="IPR003851">
    <property type="entry name" value="Znf_Dof"/>
</dbReference>
<evidence type="ECO:0000259" key="11">
    <source>
        <dbReference type="PROSITE" id="PS50884"/>
    </source>
</evidence>
<keyword evidence="5 8" id="KW-0238">DNA-binding</keyword>
<evidence type="ECO:0000256" key="8">
    <source>
        <dbReference type="PROSITE-ProRule" id="PRU00071"/>
    </source>
</evidence>
<evidence type="ECO:0000256" key="1">
    <source>
        <dbReference type="ARBA" id="ARBA00022723"/>
    </source>
</evidence>
<comment type="caution">
    <text evidence="12">The sequence shown here is derived from an EMBL/GenBank/DDBJ whole genome shotgun (WGS) entry which is preliminary data.</text>
</comment>
<dbReference type="PANTHER" id="PTHR31992:SF141">
    <property type="entry name" value="DOF ZINC FINGER PROTEIN DOF1.4"/>
    <property type="match status" value="1"/>
</dbReference>
<dbReference type="PROSITE" id="PS50884">
    <property type="entry name" value="ZF_DOF_2"/>
    <property type="match status" value="1"/>
</dbReference>
<dbReference type="GO" id="GO:0008270">
    <property type="term" value="F:zinc ion binding"/>
    <property type="evidence" value="ECO:0007669"/>
    <property type="project" value="UniProtKB-KW"/>
</dbReference>
<evidence type="ECO:0000256" key="6">
    <source>
        <dbReference type="ARBA" id="ARBA00023163"/>
    </source>
</evidence>
<keyword evidence="6 9" id="KW-0804">Transcription</keyword>
<accession>A0A8X8XS55</accession>
<evidence type="ECO:0000256" key="9">
    <source>
        <dbReference type="RuleBase" id="RU369094"/>
    </source>
</evidence>
<evidence type="ECO:0000256" key="7">
    <source>
        <dbReference type="ARBA" id="ARBA00023242"/>
    </source>
</evidence>
<dbReference type="GO" id="GO:0003677">
    <property type="term" value="F:DNA binding"/>
    <property type="evidence" value="ECO:0007669"/>
    <property type="project" value="UniProtKB-UniRule"/>
</dbReference>
<evidence type="ECO:0000256" key="4">
    <source>
        <dbReference type="ARBA" id="ARBA00023015"/>
    </source>
</evidence>
<dbReference type="AlphaFoldDB" id="A0A8X8XS55"/>
<comment type="function">
    <text evidence="9">Transcription factor that binds specifically to a 5'-AA[AG]G-3' consensus core sequence.</text>
</comment>
<evidence type="ECO:0000256" key="2">
    <source>
        <dbReference type="ARBA" id="ARBA00022771"/>
    </source>
</evidence>
<evidence type="ECO:0000313" key="12">
    <source>
        <dbReference type="EMBL" id="KAG6419095.1"/>
    </source>
</evidence>
<reference evidence="12" key="2">
    <citation type="submission" date="2020-08" db="EMBL/GenBank/DDBJ databases">
        <title>Plant Genome Project.</title>
        <authorList>
            <person name="Zhang R.-G."/>
        </authorList>
    </citation>
    <scope>NUCLEOTIDE SEQUENCE</scope>
    <source>
        <strain evidence="12">Huo1</strain>
        <tissue evidence="12">Leaf</tissue>
    </source>
</reference>
<evidence type="ECO:0000256" key="10">
    <source>
        <dbReference type="SAM" id="MobiDB-lite"/>
    </source>
</evidence>
<dbReference type="Pfam" id="PF02701">
    <property type="entry name" value="Zn_ribbon_Dof"/>
    <property type="match status" value="1"/>
</dbReference>
<keyword evidence="3 9" id="KW-0862">Zinc</keyword>
<protein>
    <recommendedName>
        <fullName evidence="9">Dof zinc finger protein</fullName>
    </recommendedName>
</protein>
<dbReference type="GO" id="GO:0003700">
    <property type="term" value="F:DNA-binding transcription factor activity"/>
    <property type="evidence" value="ECO:0007669"/>
    <property type="project" value="UniProtKB-UniRule"/>
</dbReference>
<dbReference type="InterPro" id="IPR045174">
    <property type="entry name" value="Dof"/>
</dbReference>
<keyword evidence="7 8" id="KW-0539">Nucleus</keyword>
<feature type="domain" description="Dof-type" evidence="11">
    <location>
        <begin position="38"/>
        <end position="92"/>
    </location>
</feature>
<dbReference type="Proteomes" id="UP000298416">
    <property type="component" value="Unassembled WGS sequence"/>
</dbReference>
<evidence type="ECO:0000313" key="13">
    <source>
        <dbReference type="Proteomes" id="UP000298416"/>
    </source>
</evidence>